<reference evidence="3" key="1">
    <citation type="submission" date="2016-10" db="EMBL/GenBank/DDBJ databases">
        <authorList>
            <person name="Varghese N."/>
            <person name="Submissions S."/>
        </authorList>
    </citation>
    <scope>NUCLEOTIDE SEQUENCE [LARGE SCALE GENOMIC DNA]</scope>
    <source>
        <strain evidence="3">DSM 21620</strain>
    </source>
</reference>
<dbReference type="STRING" id="361279.SAMN05421663_104278"/>
<keyword evidence="1" id="KW-0472">Membrane</keyword>
<feature type="transmembrane region" description="Helical" evidence="1">
    <location>
        <begin position="105"/>
        <end position="126"/>
    </location>
</feature>
<dbReference type="RefSeq" id="WP_093727057.1">
    <property type="nucleotide sequence ID" value="NZ_FMZB01000004.1"/>
</dbReference>
<evidence type="ECO:0000313" key="2">
    <source>
        <dbReference type="EMBL" id="SDC84142.1"/>
    </source>
</evidence>
<feature type="transmembrane region" description="Helical" evidence="1">
    <location>
        <begin position="41"/>
        <end position="61"/>
    </location>
</feature>
<protein>
    <recommendedName>
        <fullName evidence="4">DUF1453 domain-containing protein</fullName>
    </recommendedName>
</protein>
<name>A0A1G6PVA7_9BACI</name>
<accession>A0A1G6PVA7</accession>
<gene>
    <name evidence="2" type="ORF">SAMN05421663_104278</name>
</gene>
<feature type="transmembrane region" description="Helical" evidence="1">
    <location>
        <begin position="138"/>
        <end position="159"/>
    </location>
</feature>
<dbReference type="EMBL" id="FMZB01000004">
    <property type="protein sequence ID" value="SDC84142.1"/>
    <property type="molecule type" value="Genomic_DNA"/>
</dbReference>
<dbReference type="Proteomes" id="UP000198666">
    <property type="component" value="Unassembled WGS sequence"/>
</dbReference>
<evidence type="ECO:0000313" key="3">
    <source>
        <dbReference type="Proteomes" id="UP000198666"/>
    </source>
</evidence>
<proteinExistence type="predicted"/>
<sequence length="172" mass="20065">MYTLTKEVFLRTPIWVWILLFILIKRGIAISQERPVHFTKMFLVPGIFMIWGLDKIITDFPHIIDCMTSYVIFILIGGLIGYSLYKRYQMFFMKDGIMFRTKCYLPLIVILINFAVKYLLNVFLEISPTSINDIIFNIVYSSINGLSVGLFFGGILYTYQIQSKLDRSILES</sequence>
<feature type="transmembrane region" description="Helical" evidence="1">
    <location>
        <begin position="67"/>
        <end position="85"/>
    </location>
</feature>
<keyword evidence="1" id="KW-0812">Transmembrane</keyword>
<dbReference type="OrthoDB" id="2243560at2"/>
<feature type="transmembrane region" description="Helical" evidence="1">
    <location>
        <begin position="12"/>
        <end position="29"/>
    </location>
</feature>
<keyword evidence="3" id="KW-1185">Reference proteome</keyword>
<organism evidence="2 3">
    <name type="scientific">Terribacillus halophilus</name>
    <dbReference type="NCBI Taxonomy" id="361279"/>
    <lineage>
        <taxon>Bacteria</taxon>
        <taxon>Bacillati</taxon>
        <taxon>Bacillota</taxon>
        <taxon>Bacilli</taxon>
        <taxon>Bacillales</taxon>
        <taxon>Bacillaceae</taxon>
        <taxon>Terribacillus</taxon>
    </lineage>
</organism>
<evidence type="ECO:0000256" key="1">
    <source>
        <dbReference type="SAM" id="Phobius"/>
    </source>
</evidence>
<dbReference type="AlphaFoldDB" id="A0A1G6PVA7"/>
<evidence type="ECO:0008006" key="4">
    <source>
        <dbReference type="Google" id="ProtNLM"/>
    </source>
</evidence>
<keyword evidence="1" id="KW-1133">Transmembrane helix</keyword>